<dbReference type="GO" id="GO:0051301">
    <property type="term" value="P:cell division"/>
    <property type="evidence" value="ECO:0007669"/>
    <property type="project" value="InterPro"/>
</dbReference>
<dbReference type="InterPro" id="IPR018365">
    <property type="entry name" value="Cell_cycle_FtsW-rel_CS"/>
</dbReference>
<feature type="transmembrane region" description="Helical" evidence="19">
    <location>
        <begin position="83"/>
        <end position="104"/>
    </location>
</feature>
<evidence type="ECO:0000256" key="15">
    <source>
        <dbReference type="ARBA" id="ARBA00044770"/>
    </source>
</evidence>
<comment type="pathway">
    <text evidence="2">Cell wall biogenesis; peptidoglycan biosynthesis.</text>
</comment>
<dbReference type="PATRIC" id="fig|1389489.3.peg.1866"/>
<evidence type="ECO:0000256" key="13">
    <source>
        <dbReference type="ARBA" id="ARBA00041185"/>
    </source>
</evidence>
<dbReference type="PROSITE" id="PS00428">
    <property type="entry name" value="FTSW_RODA_SPOVE"/>
    <property type="match status" value="1"/>
</dbReference>
<comment type="subcellular location">
    <subcellularLocation>
        <location evidence="1">Membrane</location>
        <topology evidence="1">Multi-pass membrane protein</topology>
    </subcellularLocation>
</comment>
<evidence type="ECO:0000256" key="12">
    <source>
        <dbReference type="ARBA" id="ARBA00038053"/>
    </source>
</evidence>
<keyword evidence="7" id="KW-0573">Peptidoglycan synthesis</keyword>
<feature type="transmembrane region" description="Helical" evidence="19">
    <location>
        <begin position="229"/>
        <end position="248"/>
    </location>
</feature>
<evidence type="ECO:0000256" key="3">
    <source>
        <dbReference type="ARBA" id="ARBA00022676"/>
    </source>
</evidence>
<feature type="transmembrane region" description="Helical" evidence="19">
    <location>
        <begin position="381"/>
        <end position="403"/>
    </location>
</feature>
<organism evidence="20 21">
    <name type="scientific">Leifsonia xyli subsp. cynodontis DSM 46306</name>
    <dbReference type="NCBI Taxonomy" id="1389489"/>
    <lineage>
        <taxon>Bacteria</taxon>
        <taxon>Bacillati</taxon>
        <taxon>Actinomycetota</taxon>
        <taxon>Actinomycetes</taxon>
        <taxon>Micrococcales</taxon>
        <taxon>Microbacteriaceae</taxon>
        <taxon>Leifsonia</taxon>
    </lineage>
</organism>
<name>U3PEF7_LEIXC</name>
<evidence type="ECO:0000256" key="10">
    <source>
        <dbReference type="ARBA" id="ARBA00032370"/>
    </source>
</evidence>
<feature type="transmembrane region" description="Helical" evidence="19">
    <location>
        <begin position="350"/>
        <end position="375"/>
    </location>
</feature>
<keyword evidence="21" id="KW-1185">Reference proteome</keyword>
<dbReference type="PANTHER" id="PTHR30474">
    <property type="entry name" value="CELL CYCLE PROTEIN"/>
    <property type="match status" value="1"/>
</dbReference>
<feature type="transmembrane region" description="Helical" evidence="19">
    <location>
        <begin position="116"/>
        <end position="137"/>
    </location>
</feature>
<evidence type="ECO:0000256" key="4">
    <source>
        <dbReference type="ARBA" id="ARBA00022679"/>
    </source>
</evidence>
<evidence type="ECO:0000256" key="1">
    <source>
        <dbReference type="ARBA" id="ARBA00004141"/>
    </source>
</evidence>
<evidence type="ECO:0000256" key="9">
    <source>
        <dbReference type="ARBA" id="ARBA00023136"/>
    </source>
</evidence>
<dbReference type="eggNOG" id="COG0772">
    <property type="taxonomic scope" value="Bacteria"/>
</dbReference>
<comment type="similarity">
    <text evidence="12">Belongs to the SEDS family. FtsW subfamily.</text>
</comment>
<dbReference type="GO" id="GO:0005886">
    <property type="term" value="C:plasma membrane"/>
    <property type="evidence" value="ECO:0007669"/>
    <property type="project" value="TreeGrafter"/>
</dbReference>
<dbReference type="GO" id="GO:0015648">
    <property type="term" value="F:lipid-linked peptidoglycan transporter activity"/>
    <property type="evidence" value="ECO:0007669"/>
    <property type="project" value="TreeGrafter"/>
</dbReference>
<dbReference type="GO" id="GO:0032153">
    <property type="term" value="C:cell division site"/>
    <property type="evidence" value="ECO:0007669"/>
    <property type="project" value="TreeGrafter"/>
</dbReference>
<dbReference type="GO" id="GO:0009252">
    <property type="term" value="P:peptidoglycan biosynthetic process"/>
    <property type="evidence" value="ECO:0007669"/>
    <property type="project" value="UniProtKB-KW"/>
</dbReference>
<sequence length="456" mass="47217">MPPSAAQRPIVSTSSTAPVAAVSATASAAGGPRRLLVRLRGGIRRPSAIGVVLSATVLFLVVFGLLMVLSASAVESYTDGLGFFARFGSQGAYAAVGVVVMLAVSRLPRLWTRRAAMAVLLVSCLLQLLALTTPLGVQIGDNTNWVRIGPLTGQPSEGIKLGLVVWLGFALGRDQDELKNWRTLARRILPVAAPSLLLVMAGGDLGTTVVMAVFTIGAAFFAGVRMKHLGAVMGVGAFAAILIALSSATRRGRLSAFFGGTSAVNPDVNWQLDNAHYALASGSVWGVGLGNSHAKWSWLPSADTDFIFAVIGEELGLIGACVVLLLFVLLAVLLLRIVRTAPDATARVTTATVLVWLIFQAFVNVGVVLGLLPTLGVPLPFISAGGTALISSLTAIGVVLSFVQADSAPAPAASAPAEGNPPKPGRRARRRTSVSASPVRQRDVRIRRTAGVGGDG</sequence>
<evidence type="ECO:0000256" key="2">
    <source>
        <dbReference type="ARBA" id="ARBA00004752"/>
    </source>
</evidence>
<dbReference type="Proteomes" id="UP000016743">
    <property type="component" value="Chromosome"/>
</dbReference>
<dbReference type="AlphaFoldDB" id="U3PEF7"/>
<feature type="transmembrane region" description="Helical" evidence="19">
    <location>
        <begin position="315"/>
        <end position="338"/>
    </location>
</feature>
<dbReference type="PANTHER" id="PTHR30474:SF2">
    <property type="entry name" value="PEPTIDOGLYCAN GLYCOSYLTRANSFERASE FTSW-RELATED"/>
    <property type="match status" value="1"/>
</dbReference>
<dbReference type="HOGENOM" id="CLU_029243_0_2_11"/>
<keyword evidence="5 19" id="KW-0812">Transmembrane</keyword>
<feature type="region of interest" description="Disordered" evidence="18">
    <location>
        <begin position="410"/>
        <end position="456"/>
    </location>
</feature>
<evidence type="ECO:0000256" key="19">
    <source>
        <dbReference type="SAM" id="Phobius"/>
    </source>
</evidence>
<reference evidence="20 21" key="1">
    <citation type="journal article" date="2013" name="Genome Announc.">
        <title>Complete Genome Sequence of Leifsonia xyli subsp. cynodontis Strain DSM46306, a Gram-Positive Bacterial Pathogen of Grasses.</title>
        <authorList>
            <person name="Monteiro-Vitorello C.B."/>
            <person name="Zerillo M.M."/>
            <person name="Van Sluys M.A."/>
            <person name="Camargo L.E."/>
            <person name="Kitajima J.P."/>
        </authorList>
    </citation>
    <scope>NUCLEOTIDE SEQUENCE [LARGE SCALE GENOMIC DNA]</scope>
    <source>
        <strain evidence="20 21">DSM 46306</strain>
    </source>
</reference>
<evidence type="ECO:0000313" key="21">
    <source>
        <dbReference type="Proteomes" id="UP000016743"/>
    </source>
</evidence>
<comment type="catalytic activity">
    <reaction evidence="16">
        <text>[GlcNAc-(1-&gt;4)-Mur2Ac(oyl-L-Ala-gamma-D-Glu-L-Lys-D-Ala-D-Ala)](n)-di-trans,octa-cis-undecaprenyl diphosphate + beta-D-GlcNAc-(1-&gt;4)-Mur2Ac(oyl-L-Ala-gamma-D-Glu-L-Lys-D-Ala-D-Ala)-di-trans,octa-cis-undecaprenyl diphosphate = [GlcNAc-(1-&gt;4)-Mur2Ac(oyl-L-Ala-gamma-D-Glu-L-Lys-D-Ala-D-Ala)](n+1)-di-trans,octa-cis-undecaprenyl diphosphate + di-trans,octa-cis-undecaprenyl diphosphate + H(+)</text>
        <dbReference type="Rhea" id="RHEA:23708"/>
        <dbReference type="Rhea" id="RHEA-COMP:9602"/>
        <dbReference type="Rhea" id="RHEA-COMP:9603"/>
        <dbReference type="ChEBI" id="CHEBI:15378"/>
        <dbReference type="ChEBI" id="CHEBI:58405"/>
        <dbReference type="ChEBI" id="CHEBI:60033"/>
        <dbReference type="ChEBI" id="CHEBI:78435"/>
        <dbReference type="EC" id="2.4.99.28"/>
    </reaction>
</comment>
<evidence type="ECO:0000256" key="5">
    <source>
        <dbReference type="ARBA" id="ARBA00022692"/>
    </source>
</evidence>
<dbReference type="GO" id="GO:0008360">
    <property type="term" value="P:regulation of cell shape"/>
    <property type="evidence" value="ECO:0007669"/>
    <property type="project" value="UniProtKB-KW"/>
</dbReference>
<evidence type="ECO:0000256" key="17">
    <source>
        <dbReference type="ARBA" id="ARBA00049966"/>
    </source>
</evidence>
<evidence type="ECO:0000256" key="6">
    <source>
        <dbReference type="ARBA" id="ARBA00022960"/>
    </source>
</evidence>
<evidence type="ECO:0000256" key="11">
    <source>
        <dbReference type="ARBA" id="ARBA00033270"/>
    </source>
</evidence>
<protein>
    <recommendedName>
        <fullName evidence="13">Probable peptidoglycan glycosyltransferase FtsW</fullName>
        <ecNumber evidence="15">2.4.99.28</ecNumber>
    </recommendedName>
    <alternativeName>
        <fullName evidence="14">Cell division protein FtsW</fullName>
    </alternativeName>
    <alternativeName>
        <fullName evidence="11">Cell wall polymerase</fullName>
    </alternativeName>
    <alternativeName>
        <fullName evidence="10">Peptidoglycan polymerase</fullName>
    </alternativeName>
</protein>
<dbReference type="GO" id="GO:0008955">
    <property type="term" value="F:peptidoglycan glycosyltransferase activity"/>
    <property type="evidence" value="ECO:0007669"/>
    <property type="project" value="UniProtKB-EC"/>
</dbReference>
<feature type="transmembrane region" description="Helical" evidence="19">
    <location>
        <begin position="48"/>
        <end position="71"/>
    </location>
</feature>
<keyword evidence="3" id="KW-0328">Glycosyltransferase</keyword>
<dbReference type="STRING" id="1389489.O159_19410"/>
<accession>U3PEF7</accession>
<dbReference type="Pfam" id="PF01098">
    <property type="entry name" value="FTSW_RODA_SPOVE"/>
    <property type="match status" value="1"/>
</dbReference>
<evidence type="ECO:0000313" key="20">
    <source>
        <dbReference type="EMBL" id="AGW41958.1"/>
    </source>
</evidence>
<evidence type="ECO:0000256" key="18">
    <source>
        <dbReference type="SAM" id="MobiDB-lite"/>
    </source>
</evidence>
<gene>
    <name evidence="20" type="ORF">O159_19410</name>
</gene>
<keyword evidence="4" id="KW-0808">Transferase</keyword>
<dbReference type="EC" id="2.4.99.28" evidence="15"/>
<keyword evidence="8 19" id="KW-1133">Transmembrane helix</keyword>
<dbReference type="EMBL" id="CP006734">
    <property type="protein sequence ID" value="AGW41958.1"/>
    <property type="molecule type" value="Genomic_DNA"/>
</dbReference>
<dbReference type="KEGG" id="lxy:O159_19410"/>
<evidence type="ECO:0000256" key="8">
    <source>
        <dbReference type="ARBA" id="ARBA00022989"/>
    </source>
</evidence>
<feature type="transmembrane region" description="Helical" evidence="19">
    <location>
        <begin position="196"/>
        <end position="222"/>
    </location>
</feature>
<comment type="function">
    <text evidence="17">Peptidoglycan polymerase that is essential for cell division.</text>
</comment>
<evidence type="ECO:0000256" key="14">
    <source>
        <dbReference type="ARBA" id="ARBA00041418"/>
    </source>
</evidence>
<keyword evidence="6" id="KW-0133">Cell shape</keyword>
<evidence type="ECO:0000256" key="7">
    <source>
        <dbReference type="ARBA" id="ARBA00022984"/>
    </source>
</evidence>
<dbReference type="InterPro" id="IPR001182">
    <property type="entry name" value="FtsW/RodA"/>
</dbReference>
<proteinExistence type="inferred from homology"/>
<keyword evidence="9 19" id="KW-0472">Membrane</keyword>
<evidence type="ECO:0000256" key="16">
    <source>
        <dbReference type="ARBA" id="ARBA00049902"/>
    </source>
</evidence>